<dbReference type="Pfam" id="PF14559">
    <property type="entry name" value="TPR_19"/>
    <property type="match status" value="1"/>
</dbReference>
<keyword evidence="1" id="KW-0802">TPR repeat</keyword>
<dbReference type="AlphaFoldDB" id="A0A1X7BNM2"/>
<accession>A0A1X7BNM2</accession>
<keyword evidence="2" id="KW-0732">Signal</keyword>
<dbReference type="PROSITE" id="PS50005">
    <property type="entry name" value="TPR"/>
    <property type="match status" value="1"/>
</dbReference>
<dbReference type="RefSeq" id="WP_139836299.1">
    <property type="nucleotide sequence ID" value="NZ_FWXB01000002.1"/>
</dbReference>
<feature type="signal peptide" evidence="2">
    <location>
        <begin position="1"/>
        <end position="18"/>
    </location>
</feature>
<dbReference type="EMBL" id="FWXB01000002">
    <property type="protein sequence ID" value="SMC11154.1"/>
    <property type="molecule type" value="Genomic_DNA"/>
</dbReference>
<evidence type="ECO:0000313" key="4">
    <source>
        <dbReference type="Proteomes" id="UP000193224"/>
    </source>
</evidence>
<dbReference type="OrthoDB" id="8592798at2"/>
<dbReference type="InterPro" id="IPR011990">
    <property type="entry name" value="TPR-like_helical_dom_sf"/>
</dbReference>
<keyword evidence="4" id="KW-1185">Reference proteome</keyword>
<proteinExistence type="predicted"/>
<feature type="chain" id="PRO_5012033001" evidence="2">
    <location>
        <begin position="19"/>
        <end position="177"/>
    </location>
</feature>
<gene>
    <name evidence="3" type="ORF">ROA7745_00964</name>
</gene>
<dbReference type="Gene3D" id="1.25.40.10">
    <property type="entry name" value="Tetratricopeptide repeat domain"/>
    <property type="match status" value="1"/>
</dbReference>
<dbReference type="Proteomes" id="UP000193224">
    <property type="component" value="Unassembled WGS sequence"/>
</dbReference>
<sequence length="177" mass="18974">MFRETLAIALILPALSFAAGGGGSSAPKPSETTKSCVDGKVWDRNSKSCVSASNSALDDDTLYGAVREFAYAGQYDNAQAVLAAMSDQHDDRVLTYWGFTHRKKGDFETGMAFYRKAIAQNPDNILARSYMGQALVEQGDLVGARRQLKSIQASGGVGSWAETSLHQAISTGATYSY</sequence>
<evidence type="ECO:0000313" key="3">
    <source>
        <dbReference type="EMBL" id="SMC11154.1"/>
    </source>
</evidence>
<name>A0A1X7BNM2_9RHOB</name>
<evidence type="ECO:0000256" key="1">
    <source>
        <dbReference type="PROSITE-ProRule" id="PRU00339"/>
    </source>
</evidence>
<feature type="repeat" description="TPR" evidence="1">
    <location>
        <begin position="91"/>
        <end position="124"/>
    </location>
</feature>
<dbReference type="InterPro" id="IPR019734">
    <property type="entry name" value="TPR_rpt"/>
</dbReference>
<evidence type="ECO:0000256" key="2">
    <source>
        <dbReference type="SAM" id="SignalP"/>
    </source>
</evidence>
<dbReference type="SUPFAM" id="SSF48452">
    <property type="entry name" value="TPR-like"/>
    <property type="match status" value="1"/>
</dbReference>
<protein>
    <submittedName>
        <fullName evidence="3">Tetratricopeptide repeat protein</fullName>
    </submittedName>
</protein>
<reference evidence="3 4" key="1">
    <citation type="submission" date="2017-03" db="EMBL/GenBank/DDBJ databases">
        <authorList>
            <person name="Afonso C.L."/>
            <person name="Miller P.J."/>
            <person name="Scott M.A."/>
            <person name="Spackman E."/>
            <person name="Goraichik I."/>
            <person name="Dimitrov K.M."/>
            <person name="Suarez D.L."/>
            <person name="Swayne D.E."/>
        </authorList>
    </citation>
    <scope>NUCLEOTIDE SEQUENCE [LARGE SCALE GENOMIC DNA]</scope>
    <source>
        <strain evidence="3 4">CECT 7745</strain>
    </source>
</reference>
<organism evidence="3 4">
    <name type="scientific">Roseovarius aestuarii</name>
    <dbReference type="NCBI Taxonomy" id="475083"/>
    <lineage>
        <taxon>Bacteria</taxon>
        <taxon>Pseudomonadati</taxon>
        <taxon>Pseudomonadota</taxon>
        <taxon>Alphaproteobacteria</taxon>
        <taxon>Rhodobacterales</taxon>
        <taxon>Roseobacteraceae</taxon>
        <taxon>Roseovarius</taxon>
    </lineage>
</organism>